<feature type="region of interest" description="Disordered" evidence="1">
    <location>
        <begin position="162"/>
        <end position="184"/>
    </location>
</feature>
<organism evidence="2 3">
    <name type="scientific">Onychostoma macrolepis</name>
    <dbReference type="NCBI Taxonomy" id="369639"/>
    <lineage>
        <taxon>Eukaryota</taxon>
        <taxon>Metazoa</taxon>
        <taxon>Chordata</taxon>
        <taxon>Craniata</taxon>
        <taxon>Vertebrata</taxon>
        <taxon>Euteleostomi</taxon>
        <taxon>Actinopterygii</taxon>
        <taxon>Neopterygii</taxon>
        <taxon>Teleostei</taxon>
        <taxon>Ostariophysi</taxon>
        <taxon>Cypriniformes</taxon>
        <taxon>Cyprinidae</taxon>
        <taxon>Acrossocheilinae</taxon>
        <taxon>Onychostoma</taxon>
    </lineage>
</organism>
<sequence>MDDVDDDDGEETPVDKKYRRRKGRRADLMGTSVDSGFSVWDGNTASPPVTAPLHSLWMSYTRSSSYLSSDESESEDEEMWAELQELREKHLCEVQSLQTLQKQEIEELYSRMGKVPPPCIVSPAAMLSSRQRRLSKGANFPSSRRNSLQRVDILPLTGIMRKNSLSGDSSSSSQDGSRPTKGVTFAADFIGM</sequence>
<accession>A0A7J6CKB0</accession>
<name>A0A7J6CKB0_9TELE</name>
<gene>
    <name evidence="2" type="ORF">G5714_012995</name>
</gene>
<evidence type="ECO:0000313" key="2">
    <source>
        <dbReference type="EMBL" id="KAF4107005.1"/>
    </source>
</evidence>
<keyword evidence="3" id="KW-1185">Reference proteome</keyword>
<dbReference type="Proteomes" id="UP000579812">
    <property type="component" value="Unassembled WGS sequence"/>
</dbReference>
<comment type="caution">
    <text evidence="2">The sequence shown here is derived from an EMBL/GenBank/DDBJ whole genome shotgun (WGS) entry which is preliminary data.</text>
</comment>
<proteinExistence type="predicted"/>
<reference evidence="2 3" key="1">
    <citation type="submission" date="2020-04" db="EMBL/GenBank/DDBJ databases">
        <title>Chromosome-level genome assembly of a cyprinid fish Onychostoma macrolepis by integration of Nanopore Sequencing, Bionano and Hi-C technology.</title>
        <authorList>
            <person name="Wang D."/>
        </authorList>
    </citation>
    <scope>NUCLEOTIDE SEQUENCE [LARGE SCALE GENOMIC DNA]</scope>
    <source>
        <strain evidence="2">SWU-2019</strain>
        <tissue evidence="2">Muscle</tissue>
    </source>
</reference>
<dbReference type="AlphaFoldDB" id="A0A7J6CKB0"/>
<evidence type="ECO:0000313" key="3">
    <source>
        <dbReference type="Proteomes" id="UP000579812"/>
    </source>
</evidence>
<feature type="compositionally biased region" description="Acidic residues" evidence="1">
    <location>
        <begin position="1"/>
        <end position="12"/>
    </location>
</feature>
<protein>
    <submittedName>
        <fullName evidence="2">Uncharacterized protein</fullName>
    </submittedName>
</protein>
<evidence type="ECO:0000256" key="1">
    <source>
        <dbReference type="SAM" id="MobiDB-lite"/>
    </source>
</evidence>
<feature type="region of interest" description="Disordered" evidence="1">
    <location>
        <begin position="1"/>
        <end position="25"/>
    </location>
</feature>
<dbReference type="EMBL" id="JAAMOB010000012">
    <property type="protein sequence ID" value="KAF4107005.1"/>
    <property type="molecule type" value="Genomic_DNA"/>
</dbReference>
<feature type="compositionally biased region" description="Low complexity" evidence="1">
    <location>
        <begin position="164"/>
        <end position="177"/>
    </location>
</feature>